<evidence type="ECO:0000313" key="4">
    <source>
        <dbReference type="Proteomes" id="UP000604117"/>
    </source>
</evidence>
<sequence>MASLPLSGCPAPGQTHLCKKARCAPAVLTYSNSSQRSTAMELVLFVAFMLVLALASATGLTKDSHDSADWKPSRDGFREPQTY</sequence>
<evidence type="ECO:0000313" key="3">
    <source>
        <dbReference type="EMBL" id="GIF76607.1"/>
    </source>
</evidence>
<feature type="transmembrane region" description="Helical" evidence="2">
    <location>
        <begin position="42"/>
        <end position="61"/>
    </location>
</feature>
<keyword evidence="4" id="KW-1185">Reference proteome</keyword>
<accession>A0ABQ4CZ96</accession>
<gene>
    <name evidence="3" type="ORF">Asi02nite_61250</name>
</gene>
<keyword evidence="2" id="KW-0472">Membrane</keyword>
<keyword evidence="2" id="KW-0812">Transmembrane</keyword>
<feature type="region of interest" description="Disordered" evidence="1">
    <location>
        <begin position="59"/>
        <end position="83"/>
    </location>
</feature>
<reference evidence="3 4" key="1">
    <citation type="submission" date="2021-01" db="EMBL/GenBank/DDBJ databases">
        <title>Whole genome shotgun sequence of Asanoa siamensis NBRC 107932.</title>
        <authorList>
            <person name="Komaki H."/>
            <person name="Tamura T."/>
        </authorList>
    </citation>
    <scope>NUCLEOTIDE SEQUENCE [LARGE SCALE GENOMIC DNA]</scope>
    <source>
        <strain evidence="3 4">NBRC 107932</strain>
    </source>
</reference>
<dbReference type="EMBL" id="BONE01000065">
    <property type="protein sequence ID" value="GIF76607.1"/>
    <property type="molecule type" value="Genomic_DNA"/>
</dbReference>
<keyword evidence="2" id="KW-1133">Transmembrane helix</keyword>
<feature type="compositionally biased region" description="Basic and acidic residues" evidence="1">
    <location>
        <begin position="62"/>
        <end position="83"/>
    </location>
</feature>
<evidence type="ECO:0000256" key="1">
    <source>
        <dbReference type="SAM" id="MobiDB-lite"/>
    </source>
</evidence>
<name>A0ABQ4CZ96_9ACTN</name>
<comment type="caution">
    <text evidence="3">The sequence shown here is derived from an EMBL/GenBank/DDBJ whole genome shotgun (WGS) entry which is preliminary data.</text>
</comment>
<organism evidence="3 4">
    <name type="scientific">Asanoa siamensis</name>
    <dbReference type="NCBI Taxonomy" id="926357"/>
    <lineage>
        <taxon>Bacteria</taxon>
        <taxon>Bacillati</taxon>
        <taxon>Actinomycetota</taxon>
        <taxon>Actinomycetes</taxon>
        <taxon>Micromonosporales</taxon>
        <taxon>Micromonosporaceae</taxon>
        <taxon>Asanoa</taxon>
    </lineage>
</organism>
<dbReference type="Proteomes" id="UP000604117">
    <property type="component" value="Unassembled WGS sequence"/>
</dbReference>
<protein>
    <submittedName>
        <fullName evidence="3">Uncharacterized protein</fullName>
    </submittedName>
</protein>
<evidence type="ECO:0000256" key="2">
    <source>
        <dbReference type="SAM" id="Phobius"/>
    </source>
</evidence>
<proteinExistence type="predicted"/>